<dbReference type="SMART" id="SM01043">
    <property type="entry name" value="BTAD"/>
    <property type="match status" value="1"/>
</dbReference>
<evidence type="ECO:0000256" key="6">
    <source>
        <dbReference type="SAM" id="MobiDB-lite"/>
    </source>
</evidence>
<feature type="domain" description="OmpR/PhoB-type" evidence="8">
    <location>
        <begin position="81"/>
        <end position="179"/>
    </location>
</feature>
<dbReference type="CDD" id="cd00093">
    <property type="entry name" value="HTH_XRE"/>
    <property type="match status" value="1"/>
</dbReference>
<proteinExistence type="inferred from homology"/>
<dbReference type="Pfam" id="PF13560">
    <property type="entry name" value="HTH_31"/>
    <property type="match status" value="1"/>
</dbReference>
<name>A0A563F332_9PSEU</name>
<dbReference type="EMBL" id="VOBR01000002">
    <property type="protein sequence ID" value="TWP53754.1"/>
    <property type="molecule type" value="Genomic_DNA"/>
</dbReference>
<dbReference type="Pfam" id="PF00486">
    <property type="entry name" value="Trans_reg_C"/>
    <property type="match status" value="1"/>
</dbReference>
<comment type="caution">
    <text evidence="9">The sequence shown here is derived from an EMBL/GenBank/DDBJ whole genome shotgun (WGS) entry which is preliminary data.</text>
</comment>
<keyword evidence="10" id="KW-1185">Reference proteome</keyword>
<dbReference type="Gene3D" id="1.25.40.10">
    <property type="entry name" value="Tetratricopeptide repeat domain"/>
    <property type="match status" value="1"/>
</dbReference>
<evidence type="ECO:0000313" key="10">
    <source>
        <dbReference type="Proteomes" id="UP000316639"/>
    </source>
</evidence>
<dbReference type="PANTHER" id="PTHR35807:SF1">
    <property type="entry name" value="TRANSCRIPTIONAL REGULATOR REDD"/>
    <property type="match status" value="1"/>
</dbReference>
<dbReference type="GO" id="GO:0000160">
    <property type="term" value="P:phosphorelay signal transduction system"/>
    <property type="evidence" value="ECO:0007669"/>
    <property type="project" value="InterPro"/>
</dbReference>
<dbReference type="PANTHER" id="PTHR35807">
    <property type="entry name" value="TRANSCRIPTIONAL REGULATOR REDD-RELATED"/>
    <property type="match status" value="1"/>
</dbReference>
<dbReference type="InterPro" id="IPR051677">
    <property type="entry name" value="AfsR-DnrI-RedD_regulator"/>
</dbReference>
<dbReference type="InterPro" id="IPR016032">
    <property type="entry name" value="Sig_transdc_resp-reg_C-effctor"/>
</dbReference>
<dbReference type="PROSITE" id="PS50943">
    <property type="entry name" value="HTH_CROC1"/>
    <property type="match status" value="1"/>
</dbReference>
<feature type="region of interest" description="Disordered" evidence="6">
    <location>
        <begin position="324"/>
        <end position="344"/>
    </location>
</feature>
<feature type="DNA-binding region" description="OmpR/PhoB-type" evidence="5">
    <location>
        <begin position="81"/>
        <end position="179"/>
    </location>
</feature>
<dbReference type="InterPro" id="IPR010982">
    <property type="entry name" value="Lambda_DNA-bd_dom_sf"/>
</dbReference>
<keyword evidence="2" id="KW-0805">Transcription regulation</keyword>
<evidence type="ECO:0000256" key="5">
    <source>
        <dbReference type="PROSITE-ProRule" id="PRU01091"/>
    </source>
</evidence>
<evidence type="ECO:0000313" key="9">
    <source>
        <dbReference type="EMBL" id="TWP53754.1"/>
    </source>
</evidence>
<dbReference type="AlphaFoldDB" id="A0A563F332"/>
<dbReference type="Gene3D" id="1.10.10.10">
    <property type="entry name" value="Winged helix-like DNA-binding domain superfamily/Winged helix DNA-binding domain"/>
    <property type="match status" value="1"/>
</dbReference>
<evidence type="ECO:0000259" key="8">
    <source>
        <dbReference type="PROSITE" id="PS51755"/>
    </source>
</evidence>
<organism evidence="9 10">
    <name type="scientific">Lentzea tibetensis</name>
    <dbReference type="NCBI Taxonomy" id="2591470"/>
    <lineage>
        <taxon>Bacteria</taxon>
        <taxon>Bacillati</taxon>
        <taxon>Actinomycetota</taxon>
        <taxon>Actinomycetes</taxon>
        <taxon>Pseudonocardiales</taxon>
        <taxon>Pseudonocardiaceae</taxon>
        <taxon>Lentzea</taxon>
    </lineage>
</organism>
<keyword evidence="4" id="KW-0804">Transcription</keyword>
<evidence type="ECO:0000256" key="4">
    <source>
        <dbReference type="ARBA" id="ARBA00023163"/>
    </source>
</evidence>
<evidence type="ECO:0000256" key="3">
    <source>
        <dbReference type="ARBA" id="ARBA00023125"/>
    </source>
</evidence>
<dbReference type="InterPro" id="IPR001387">
    <property type="entry name" value="Cro/C1-type_HTH"/>
</dbReference>
<comment type="similarity">
    <text evidence="1">Belongs to the AfsR/DnrI/RedD regulatory family.</text>
</comment>
<reference evidence="9 10" key="1">
    <citation type="submission" date="2019-07" db="EMBL/GenBank/DDBJ databases">
        <title>Lentzea xizangensis sp. nov., isolated from Qinghai-Tibetan Plateau Soils.</title>
        <authorList>
            <person name="Huang J."/>
        </authorList>
    </citation>
    <scope>NUCLEOTIDE SEQUENCE [LARGE SCALE GENOMIC DNA]</scope>
    <source>
        <strain evidence="9 10">FXJ1.1311</strain>
    </source>
</reference>
<dbReference type="InterPro" id="IPR001867">
    <property type="entry name" value="OmpR/PhoB-type_DNA-bd"/>
</dbReference>
<dbReference type="CDD" id="cd15831">
    <property type="entry name" value="BTAD"/>
    <property type="match status" value="1"/>
</dbReference>
<dbReference type="InterPro" id="IPR005158">
    <property type="entry name" value="BTAD"/>
</dbReference>
<dbReference type="SUPFAM" id="SSF46894">
    <property type="entry name" value="C-terminal effector domain of the bipartite response regulators"/>
    <property type="match status" value="1"/>
</dbReference>
<gene>
    <name evidence="9" type="ORF">FKR81_03080</name>
</gene>
<dbReference type="Proteomes" id="UP000316639">
    <property type="component" value="Unassembled WGS sequence"/>
</dbReference>
<dbReference type="GO" id="GO:0006355">
    <property type="term" value="P:regulation of DNA-templated transcription"/>
    <property type="evidence" value="ECO:0007669"/>
    <property type="project" value="InterPro"/>
</dbReference>
<dbReference type="GO" id="GO:0003677">
    <property type="term" value="F:DNA binding"/>
    <property type="evidence" value="ECO:0007669"/>
    <property type="project" value="UniProtKB-UniRule"/>
</dbReference>
<evidence type="ECO:0000256" key="2">
    <source>
        <dbReference type="ARBA" id="ARBA00023015"/>
    </source>
</evidence>
<dbReference type="OrthoDB" id="3208838at2"/>
<keyword evidence="3 5" id="KW-0238">DNA-binding</keyword>
<dbReference type="Gene3D" id="1.10.260.40">
    <property type="entry name" value="lambda repressor-like DNA-binding domains"/>
    <property type="match status" value="1"/>
</dbReference>
<dbReference type="InterPro" id="IPR011990">
    <property type="entry name" value="TPR-like_helical_dom_sf"/>
</dbReference>
<dbReference type="SUPFAM" id="SSF47413">
    <property type="entry name" value="lambda repressor-like DNA-binding domains"/>
    <property type="match status" value="1"/>
</dbReference>
<protein>
    <submittedName>
        <fullName evidence="9">Helix-turn-helix domain-containing protein</fullName>
    </submittedName>
</protein>
<dbReference type="SUPFAM" id="SSF48452">
    <property type="entry name" value="TPR-like"/>
    <property type="match status" value="1"/>
</dbReference>
<dbReference type="PROSITE" id="PS51755">
    <property type="entry name" value="OMPR_PHOB"/>
    <property type="match status" value="1"/>
</dbReference>
<dbReference type="Pfam" id="PF03704">
    <property type="entry name" value="BTAD"/>
    <property type="match status" value="1"/>
</dbReference>
<dbReference type="InterPro" id="IPR036388">
    <property type="entry name" value="WH-like_DNA-bd_sf"/>
</dbReference>
<evidence type="ECO:0000256" key="1">
    <source>
        <dbReference type="ARBA" id="ARBA00005820"/>
    </source>
</evidence>
<dbReference type="SMART" id="SM00862">
    <property type="entry name" value="Trans_reg_C"/>
    <property type="match status" value="1"/>
</dbReference>
<dbReference type="SMART" id="SM00530">
    <property type="entry name" value="HTH_XRE"/>
    <property type="match status" value="1"/>
</dbReference>
<evidence type="ECO:0000259" key="7">
    <source>
        <dbReference type="PROSITE" id="PS50943"/>
    </source>
</evidence>
<sequence length="344" mass="37430">MLPSTVSTIAVGGNITAWGSVIVDQELAVFSAALRAYRKRTGLTQRQLAAEAGVSVRTVRGIECGEVCRPHPASLRVLAAATGLDEPCGVAVSVLGPLVVRRGSVEVAVEGTKQRSLLALLALRADEVVPQHEIIDVLWGDDPPRTCRDLIYVHASRLRKVLGSGAVDAASSAGYRLNGDRVGLDTARFTSLVEVGEHARALDCWRGAVLADLPDRVRQHPAALALARQRVAVTIDHADTGGRLEEARHRLEAVVPDEPLHEELHARLMLALAGCGEQGVALELYERLRDRLDRELGVHPGPVLRDAHLRVLRQEVRTRPPYRPMWTRSRHATNSAPRMSIFDG</sequence>
<accession>A0A563F332</accession>
<feature type="domain" description="HTH cro/C1-type" evidence="7">
    <location>
        <begin position="34"/>
        <end position="90"/>
    </location>
</feature>